<dbReference type="AlphaFoldDB" id="A0AAV5WRG5"/>
<keyword evidence="7" id="KW-1185">Reference proteome</keyword>
<keyword evidence="3" id="KW-0805">Transcription regulation</keyword>
<dbReference type="EMBL" id="BTSY01000006">
    <property type="protein sequence ID" value="GMT33135.1"/>
    <property type="molecule type" value="Genomic_DNA"/>
</dbReference>
<gene>
    <name evidence="6" type="ORF">PFISCL1PPCAC_24432</name>
</gene>
<evidence type="ECO:0000256" key="1">
    <source>
        <dbReference type="ARBA" id="ARBA00004123"/>
    </source>
</evidence>
<comment type="similarity">
    <text evidence="2">Belongs to the Mediator complex subunit 27 family.</text>
</comment>
<dbReference type="GO" id="GO:0016592">
    <property type="term" value="C:mediator complex"/>
    <property type="evidence" value="ECO:0007669"/>
    <property type="project" value="InterPro"/>
</dbReference>
<comment type="caution">
    <text evidence="6">The sequence shown here is derived from an EMBL/GenBank/DDBJ whole genome shotgun (WGS) entry which is preliminary data.</text>
</comment>
<dbReference type="InterPro" id="IPR021627">
    <property type="entry name" value="Mediator_Med27"/>
</dbReference>
<evidence type="ECO:0000256" key="5">
    <source>
        <dbReference type="ARBA" id="ARBA00023242"/>
    </source>
</evidence>
<dbReference type="Pfam" id="PF11571">
    <property type="entry name" value="Med27"/>
    <property type="match status" value="1"/>
</dbReference>
<dbReference type="Proteomes" id="UP001432322">
    <property type="component" value="Unassembled WGS sequence"/>
</dbReference>
<evidence type="ECO:0000313" key="6">
    <source>
        <dbReference type="EMBL" id="GMT33135.1"/>
    </source>
</evidence>
<protein>
    <submittedName>
        <fullName evidence="6">Uncharacterized protein</fullName>
    </submittedName>
</protein>
<evidence type="ECO:0000256" key="4">
    <source>
        <dbReference type="ARBA" id="ARBA00023163"/>
    </source>
</evidence>
<comment type="subcellular location">
    <subcellularLocation>
        <location evidence="1">Nucleus</location>
    </subcellularLocation>
</comment>
<feature type="non-terminal residue" evidence="6">
    <location>
        <position position="1"/>
    </location>
</feature>
<keyword evidence="5" id="KW-0539">Nucleus</keyword>
<evidence type="ECO:0000256" key="2">
    <source>
        <dbReference type="ARBA" id="ARBA00008048"/>
    </source>
</evidence>
<accession>A0AAV5WRG5</accession>
<evidence type="ECO:0000256" key="3">
    <source>
        <dbReference type="ARBA" id="ARBA00023015"/>
    </source>
</evidence>
<organism evidence="6 7">
    <name type="scientific">Pristionchus fissidentatus</name>
    <dbReference type="NCBI Taxonomy" id="1538716"/>
    <lineage>
        <taxon>Eukaryota</taxon>
        <taxon>Metazoa</taxon>
        <taxon>Ecdysozoa</taxon>
        <taxon>Nematoda</taxon>
        <taxon>Chromadorea</taxon>
        <taxon>Rhabditida</taxon>
        <taxon>Rhabditina</taxon>
        <taxon>Diplogasteromorpha</taxon>
        <taxon>Diplogasteroidea</taxon>
        <taxon>Neodiplogasteridae</taxon>
        <taxon>Pristionchus</taxon>
    </lineage>
</organism>
<proteinExistence type="inferred from homology"/>
<sequence>LWQMNQQRAETSRMTQDEMDRRTNNCLFLVRNLRARAHKLHEDIFTSLEEKDSPEEMRKRIVPLCVKLNKNYDELETSATNLPEKTTVDKEKFERLKLLFQEEKIDTVHSELIDKLIRATNYNEGNLQINFYLSTFMGAARRKNFSMIPHSVSYSKFDIKSNPHALFEQCLLSVNKELQLKKYGVFVNVIERNCYSSIFEIRSGNFMDKGRSREFVCLQKTIMVENGGSIDKCIFFAPNEEPVQMDDFGEKRMDLRISSRYEIYRRLSINTNLYLLQSAVFQSPQHLLQIITQISKVHQVLETPCKFCKKLLKDFMPPTVFAYNQPRSCHHESCR</sequence>
<evidence type="ECO:0000313" key="7">
    <source>
        <dbReference type="Proteomes" id="UP001432322"/>
    </source>
</evidence>
<name>A0AAV5WRG5_9BILA</name>
<keyword evidence="4" id="KW-0804">Transcription</keyword>
<reference evidence="6" key="1">
    <citation type="submission" date="2023-10" db="EMBL/GenBank/DDBJ databases">
        <title>Genome assembly of Pristionchus species.</title>
        <authorList>
            <person name="Yoshida K."/>
            <person name="Sommer R.J."/>
        </authorList>
    </citation>
    <scope>NUCLEOTIDE SEQUENCE</scope>
    <source>
        <strain evidence="6">RS5133</strain>
    </source>
</reference>